<feature type="domain" description="Bacterial sugar transferase" evidence="3">
    <location>
        <begin position="142"/>
        <end position="383"/>
    </location>
</feature>
<dbReference type="EMBL" id="AQHY01000008">
    <property type="protein sequence ID" value="EOA57679.1"/>
    <property type="molecule type" value="Genomic_DNA"/>
</dbReference>
<proteinExistence type="inferred from homology"/>
<dbReference type="OrthoDB" id="9808602at2"/>
<dbReference type="AlphaFoldDB" id="U6RM43"/>
<dbReference type="RefSeq" id="WP_005937247.1">
    <property type="nucleotide sequence ID" value="NZ_KB890335.1"/>
</dbReference>
<evidence type="ECO:0000313" key="5">
    <source>
        <dbReference type="Proteomes" id="UP000017831"/>
    </source>
</evidence>
<evidence type="ECO:0000256" key="1">
    <source>
        <dbReference type="ARBA" id="ARBA00006464"/>
    </source>
</evidence>
<dbReference type="GeneID" id="60063213"/>
<dbReference type="PANTHER" id="PTHR30576">
    <property type="entry name" value="COLANIC BIOSYNTHESIS UDP-GLUCOSE LIPID CARRIER TRANSFERASE"/>
    <property type="match status" value="1"/>
</dbReference>
<keyword evidence="2" id="KW-0812">Transmembrane</keyword>
<comment type="similarity">
    <text evidence="1">Belongs to the bacterial sugar transferase family.</text>
</comment>
<evidence type="ECO:0000259" key="3">
    <source>
        <dbReference type="Pfam" id="PF02397"/>
    </source>
</evidence>
<name>U6RM43_9BACT</name>
<keyword evidence="2" id="KW-0472">Membrane</keyword>
<dbReference type="PANTHER" id="PTHR30576:SF0">
    <property type="entry name" value="UNDECAPRENYL-PHOSPHATE N-ACETYLGALACTOSAMINYL 1-PHOSPHATE TRANSFERASE-RELATED"/>
    <property type="match status" value="1"/>
</dbReference>
<accession>U6RM43</accession>
<dbReference type="InterPro" id="IPR003362">
    <property type="entry name" value="Bact_transf"/>
</dbReference>
<dbReference type="HOGENOM" id="CLU_024920_1_3_10"/>
<keyword evidence="5" id="KW-1185">Reference proteome</keyword>
<feature type="transmembrane region" description="Helical" evidence="2">
    <location>
        <begin position="144"/>
        <end position="168"/>
    </location>
</feature>
<sequence>MTTNLLYIGKSKSFLTQFGKLEDVQLIYAKDHKDAITICINLKTRENIIILYEQGNLKEDVENITLFRKKFYQGYVVLVTGGLKKEESAAYLKSGINDTISPNISKEELIQKIDLINKRQELLYISNRKKKVVKRFILPRWKRFFDITFAGIALIVLSPVFLIISLAIRLESKGPVIYKAKRVGTNYNIFDFLKFRSMYNNADKHLKELTDLNQYKSEDGTATEPKGFSDDDLDGFLIGDDGVILVSDDFIIPEEVFASKRNSEQDQPFVKIEKDPRVTRVGRFLRKYSLDELPQLINILKGDMSVVGNRPLPLYEAERLTNDDSIDRFMAPAGLTGLWQVEKRGDPGRLSAKERKELDLKYSKEFSFGMDMKILLKTFTAFIQKGDV</sequence>
<gene>
    <name evidence="4" type="ORF">HMPREF1534_00742</name>
</gene>
<evidence type="ECO:0000313" key="4">
    <source>
        <dbReference type="EMBL" id="EOA57679.1"/>
    </source>
</evidence>
<dbReference type="Proteomes" id="UP000017831">
    <property type="component" value="Unassembled WGS sequence"/>
</dbReference>
<dbReference type="GO" id="GO:0016780">
    <property type="term" value="F:phosphotransferase activity, for other substituted phosphate groups"/>
    <property type="evidence" value="ECO:0007669"/>
    <property type="project" value="TreeGrafter"/>
</dbReference>
<dbReference type="STRING" id="1121098.HMPREF1534_00742"/>
<dbReference type="PATRIC" id="fig|1121098.3.peg.759"/>
<keyword evidence="2" id="KW-1133">Transmembrane helix</keyword>
<reference evidence="4 5" key="1">
    <citation type="submission" date="2013-04" db="EMBL/GenBank/DDBJ databases">
        <title>The Genome Sequence of Bacteroides massiliensis DSM 17679.</title>
        <authorList>
            <consortium name="The Broad Institute Genomics Platform"/>
            <person name="Earl A."/>
            <person name="Ward D."/>
            <person name="Feldgarden M."/>
            <person name="Gevers D."/>
            <person name="Martens E."/>
            <person name="Fenner L."/>
            <person name="Roux V."/>
            <person name="Mallet M.N."/>
            <person name="Raoult D."/>
            <person name="Walker B."/>
            <person name="Young S."/>
            <person name="Zeng Q."/>
            <person name="Gargeya S."/>
            <person name="Fitzgerald M."/>
            <person name="Haas B."/>
            <person name="Abouelleil A."/>
            <person name="Allen A.W."/>
            <person name="Alvarado L."/>
            <person name="Arachchi H.M."/>
            <person name="Berlin A.M."/>
            <person name="Chapman S.B."/>
            <person name="Gainer-Dewar J."/>
            <person name="Goldberg J."/>
            <person name="Griggs A."/>
            <person name="Gujja S."/>
            <person name="Hansen M."/>
            <person name="Howarth C."/>
            <person name="Imamovic A."/>
            <person name="Ireland A."/>
            <person name="Larimer J."/>
            <person name="McCowan C."/>
            <person name="Murphy C."/>
            <person name="Pearson M."/>
            <person name="Poon T.W."/>
            <person name="Priest M."/>
            <person name="Roberts A."/>
            <person name="Saif S."/>
            <person name="Shea T."/>
            <person name="Sisk P."/>
            <person name="Sykes S."/>
            <person name="Wortman J."/>
            <person name="Nusbaum C."/>
            <person name="Birren B."/>
        </authorList>
    </citation>
    <scope>NUCLEOTIDE SEQUENCE [LARGE SCALE GENOMIC DNA]</scope>
    <source>
        <strain evidence="5">B84634 / Timone 84634 / DSM 17679 / JCM 13223</strain>
    </source>
</reference>
<organism evidence="4 5">
    <name type="scientific">Phocaeicola massiliensis B84634 = Timone 84634 = DSM 17679 = JCM 13223</name>
    <dbReference type="NCBI Taxonomy" id="1121098"/>
    <lineage>
        <taxon>Bacteria</taxon>
        <taxon>Pseudomonadati</taxon>
        <taxon>Bacteroidota</taxon>
        <taxon>Bacteroidia</taxon>
        <taxon>Bacteroidales</taxon>
        <taxon>Bacteroidaceae</taxon>
        <taxon>Phocaeicola</taxon>
    </lineage>
</organism>
<comment type="caution">
    <text evidence="4">The sequence shown here is derived from an EMBL/GenBank/DDBJ whole genome shotgun (WGS) entry which is preliminary data.</text>
</comment>
<evidence type="ECO:0000256" key="2">
    <source>
        <dbReference type="SAM" id="Phobius"/>
    </source>
</evidence>
<dbReference type="eggNOG" id="COG2148">
    <property type="taxonomic scope" value="Bacteria"/>
</dbReference>
<dbReference type="Pfam" id="PF02397">
    <property type="entry name" value="Bac_transf"/>
    <property type="match status" value="1"/>
</dbReference>
<protein>
    <recommendedName>
        <fullName evidence="3">Bacterial sugar transferase domain-containing protein</fullName>
    </recommendedName>
</protein>